<evidence type="ECO:0000256" key="2">
    <source>
        <dbReference type="ARBA" id="ARBA00022490"/>
    </source>
</evidence>
<keyword evidence="4" id="KW-0206">Cytoskeleton</keyword>
<evidence type="ECO:0000256" key="5">
    <source>
        <dbReference type="ARBA" id="ARBA00023273"/>
    </source>
</evidence>
<keyword evidence="5" id="KW-0966">Cell projection</keyword>
<sequence length="253" mass="28492">MAELHVIGELDGASGFPTHSLYCKWSVQVEGSWKLLSGVCEGQTQVDNPENEEYSVWSHPIDLHFATKGLKGWPKLHFEVWHQDNFGRNEVYGYGFCHVPTSPGHHKMNCVTWKPVGDWKQRLRSYFVSGGPILRNSDIIYSGTDRYKLTTVAMGTVHLKLSIILRSFDKFGIELSSKGKDLENEYHNVEANFNNNDNVVEQAADLINVIADFPDPKNIGNKNDVEPGNLLVPINNISESYKSNITDNKIAKT</sequence>
<proteinExistence type="evidence at transcript level"/>
<keyword evidence="2" id="KW-0963">Cytoplasm</keyword>
<dbReference type="OrthoDB" id="184109at2759"/>
<dbReference type="GO" id="GO:0036038">
    <property type="term" value="C:MKS complex"/>
    <property type="evidence" value="ECO:0007669"/>
    <property type="project" value="TreeGrafter"/>
</dbReference>
<dbReference type="GO" id="GO:0060271">
    <property type="term" value="P:cilium assembly"/>
    <property type="evidence" value="ECO:0007669"/>
    <property type="project" value="TreeGrafter"/>
</dbReference>
<dbReference type="PANTHER" id="PTHR12968">
    <property type="entry name" value="B9 DOMAIN-CONTAINING"/>
    <property type="match status" value="1"/>
</dbReference>
<evidence type="ECO:0000256" key="1">
    <source>
        <dbReference type="ARBA" id="ARBA00004120"/>
    </source>
</evidence>
<feature type="non-terminal residue" evidence="8">
    <location>
        <position position="1"/>
    </location>
</feature>
<evidence type="ECO:0000256" key="6">
    <source>
        <dbReference type="ARBA" id="ARBA00038411"/>
    </source>
</evidence>
<accession>T2M735</accession>
<evidence type="ECO:0000256" key="7">
    <source>
        <dbReference type="ARBA" id="ARBA00039272"/>
    </source>
</evidence>
<dbReference type="PANTHER" id="PTHR12968:SF2">
    <property type="entry name" value="B9 DOMAIN-CONTAINING PROTEIN 2"/>
    <property type="match status" value="1"/>
</dbReference>
<evidence type="ECO:0000256" key="3">
    <source>
        <dbReference type="ARBA" id="ARBA00022794"/>
    </source>
</evidence>
<organism evidence="8">
    <name type="scientific">Hydra vulgaris</name>
    <name type="common">Hydra</name>
    <name type="synonym">Hydra attenuata</name>
    <dbReference type="NCBI Taxonomy" id="6087"/>
    <lineage>
        <taxon>Eukaryota</taxon>
        <taxon>Metazoa</taxon>
        <taxon>Cnidaria</taxon>
        <taxon>Hydrozoa</taxon>
        <taxon>Hydroidolina</taxon>
        <taxon>Anthoathecata</taxon>
        <taxon>Aplanulata</taxon>
        <taxon>Hydridae</taxon>
        <taxon>Hydra</taxon>
    </lineage>
</organism>
<evidence type="ECO:0000256" key="4">
    <source>
        <dbReference type="ARBA" id="ARBA00023212"/>
    </source>
</evidence>
<name>T2M735_HYDVU</name>
<keyword evidence="3" id="KW-0970">Cilium biogenesis/degradation</keyword>
<dbReference type="AlphaFoldDB" id="T2M735"/>
<gene>
    <name evidence="8" type="primary">B9D2</name>
</gene>
<comment type="similarity">
    <text evidence="6">Belongs to the B9D family.</text>
</comment>
<protein>
    <recommendedName>
        <fullName evidence="7">B9 domain-containing protein 2</fullName>
    </recommendedName>
</protein>
<comment type="subcellular location">
    <subcellularLocation>
        <location evidence="1">Cytoplasm</location>
        <location evidence="1">Cytoskeleton</location>
        <location evidence="1">Cilium basal body</location>
    </subcellularLocation>
</comment>
<dbReference type="PROSITE" id="PS51381">
    <property type="entry name" value="C2_B9"/>
    <property type="match status" value="1"/>
</dbReference>
<dbReference type="EMBL" id="HAAD01001535">
    <property type="protein sequence ID" value="CDG67767.1"/>
    <property type="molecule type" value="mRNA"/>
</dbReference>
<dbReference type="InterPro" id="IPR010796">
    <property type="entry name" value="C2_B9-type_dom"/>
</dbReference>
<reference evidence="8" key="1">
    <citation type="journal article" date="2013" name="Genome Biol. Evol.">
        <title>Punctuated emergences of genetic and phenotypic innovations in eumetazoan, bilaterian, euteleostome, and hominidae ancestors.</title>
        <authorList>
            <person name="Wenger Y."/>
            <person name="Galliot B."/>
        </authorList>
    </citation>
    <scope>NUCLEOTIDE SEQUENCE</scope>
    <source>
        <tissue evidence="8">Whole animals</tissue>
    </source>
</reference>
<evidence type="ECO:0000313" key="8">
    <source>
        <dbReference type="EMBL" id="CDG67767.1"/>
    </source>
</evidence>
<dbReference type="Pfam" id="PF07162">
    <property type="entry name" value="B9-C2"/>
    <property type="match status" value="1"/>
</dbReference>